<evidence type="ECO:0000313" key="4">
    <source>
        <dbReference type="Proteomes" id="UP001610818"/>
    </source>
</evidence>
<feature type="transmembrane region" description="Helical" evidence="2">
    <location>
        <begin position="14"/>
        <end position="34"/>
    </location>
</feature>
<keyword evidence="2" id="KW-1133">Transmembrane helix</keyword>
<evidence type="ECO:0008006" key="5">
    <source>
        <dbReference type="Google" id="ProtNLM"/>
    </source>
</evidence>
<keyword evidence="4" id="KW-1185">Reference proteome</keyword>
<keyword evidence="2" id="KW-0812">Transmembrane</keyword>
<evidence type="ECO:0000313" key="3">
    <source>
        <dbReference type="EMBL" id="MFH8549060.1"/>
    </source>
</evidence>
<dbReference type="RefSeq" id="WP_397715511.1">
    <property type="nucleotide sequence ID" value="NZ_JBIRGN010000005.1"/>
</dbReference>
<reference evidence="3 4" key="1">
    <citation type="submission" date="2024-10" db="EMBL/GenBank/DDBJ databases">
        <title>The Natural Products Discovery Center: Release of the First 8490 Sequenced Strains for Exploring Actinobacteria Biosynthetic Diversity.</title>
        <authorList>
            <person name="Kalkreuter E."/>
            <person name="Kautsar S.A."/>
            <person name="Yang D."/>
            <person name="Bader C.D."/>
            <person name="Teijaro C.N."/>
            <person name="Fluegel L."/>
            <person name="Davis C.M."/>
            <person name="Simpson J.R."/>
            <person name="Lauterbach L."/>
            <person name="Steele A.D."/>
            <person name="Gui C."/>
            <person name="Meng S."/>
            <person name="Li G."/>
            <person name="Viehrig K."/>
            <person name="Ye F."/>
            <person name="Su P."/>
            <person name="Kiefer A.F."/>
            <person name="Nichols A."/>
            <person name="Cepeda A.J."/>
            <person name="Yan W."/>
            <person name="Fan B."/>
            <person name="Jiang Y."/>
            <person name="Adhikari A."/>
            <person name="Zheng C.-J."/>
            <person name="Schuster L."/>
            <person name="Cowan T.M."/>
            <person name="Smanski M.J."/>
            <person name="Chevrette M.G."/>
            <person name="De Carvalho L.P.S."/>
            <person name="Shen B."/>
        </authorList>
    </citation>
    <scope>NUCLEOTIDE SEQUENCE [LARGE SCALE GENOMIC DNA]</scope>
    <source>
        <strain evidence="3 4">NPDC017990</strain>
    </source>
</reference>
<dbReference type="Proteomes" id="UP001610818">
    <property type="component" value="Unassembled WGS sequence"/>
</dbReference>
<feature type="region of interest" description="Disordered" evidence="1">
    <location>
        <begin position="117"/>
        <end position="149"/>
    </location>
</feature>
<keyword evidence="2" id="KW-0472">Membrane</keyword>
<accession>A0ABW7QY42</accession>
<feature type="compositionally biased region" description="Basic and acidic residues" evidence="1">
    <location>
        <begin position="117"/>
        <end position="137"/>
    </location>
</feature>
<sequence length="423" mass="44705">MAGLSLRPGTGRKLGRAAGALLALALVAGGYFWFSGGYDRWVAQRLVGGACEGVLPAAEVRDVLGEGPYKDETRDRAEGGLSDGSLRVHCTIVRDAEHHTGRSTRDGSVTVNVRAVPERAAEDDNGREAGERRREDITGDYEGTYPDVSTDLPPVALGSGWYGAFTAGESSVDGATATTAVLLDCARGRGGLLVTVDAKDETGTADDPRQRTAFARIATATAANASRHWGCDADTGKPPRTVAQPVNEDEAVAPADATGSCEGVPGRGSEAARAWEGARGETPVEVCVLGPASVTEDDLPVARSSSDADGLYRLSAYYGPFAQDERYGYQDRYAYLEQQRIPGEAPSGRLPDGGYWVSAECEKGGERALFTMEPPGSRTPSYQQNKKDKPTPTDRTYQRTALKAFAKASAKTHACGLPATARP</sequence>
<organism evidence="3 4">
    <name type="scientific">Streptomyces longisporoflavus</name>
    <dbReference type="NCBI Taxonomy" id="28044"/>
    <lineage>
        <taxon>Bacteria</taxon>
        <taxon>Bacillati</taxon>
        <taxon>Actinomycetota</taxon>
        <taxon>Actinomycetes</taxon>
        <taxon>Kitasatosporales</taxon>
        <taxon>Streptomycetaceae</taxon>
        <taxon>Streptomyces</taxon>
    </lineage>
</organism>
<evidence type="ECO:0000256" key="2">
    <source>
        <dbReference type="SAM" id="Phobius"/>
    </source>
</evidence>
<feature type="region of interest" description="Disordered" evidence="1">
    <location>
        <begin position="370"/>
        <end position="395"/>
    </location>
</feature>
<comment type="caution">
    <text evidence="3">The sequence shown here is derived from an EMBL/GenBank/DDBJ whole genome shotgun (WGS) entry which is preliminary data.</text>
</comment>
<name>A0ABW7QY42_9ACTN</name>
<dbReference type="EMBL" id="JBIRGQ010000005">
    <property type="protein sequence ID" value="MFH8549060.1"/>
    <property type="molecule type" value="Genomic_DNA"/>
</dbReference>
<evidence type="ECO:0000256" key="1">
    <source>
        <dbReference type="SAM" id="MobiDB-lite"/>
    </source>
</evidence>
<gene>
    <name evidence="3" type="ORF">ACH4F9_28980</name>
</gene>
<protein>
    <recommendedName>
        <fullName evidence="5">Aromatic ring-opening dioxygenase LigA</fullName>
    </recommendedName>
</protein>
<proteinExistence type="predicted"/>